<comment type="caution">
    <text evidence="2">The sequence shown here is derived from an EMBL/GenBank/DDBJ whole genome shotgun (WGS) entry which is preliminary data.</text>
</comment>
<dbReference type="AlphaFoldDB" id="A0A7W4W7C8"/>
<gene>
    <name evidence="2" type="ORF">FHR99_003140</name>
</gene>
<keyword evidence="3" id="KW-1185">Reference proteome</keyword>
<evidence type="ECO:0000256" key="1">
    <source>
        <dbReference type="SAM" id="SignalP"/>
    </source>
</evidence>
<dbReference type="Proteomes" id="UP000537130">
    <property type="component" value="Unassembled WGS sequence"/>
</dbReference>
<accession>A0A7W4W7C8</accession>
<name>A0A7W4W7C8_9GAMM</name>
<protein>
    <submittedName>
        <fullName evidence="2">Uncharacterized protein</fullName>
    </submittedName>
</protein>
<feature type="chain" id="PRO_5030912549" evidence="1">
    <location>
        <begin position="23"/>
        <end position="187"/>
    </location>
</feature>
<keyword evidence="1" id="KW-0732">Signal</keyword>
<proteinExistence type="predicted"/>
<feature type="signal peptide" evidence="1">
    <location>
        <begin position="1"/>
        <end position="22"/>
    </location>
</feature>
<dbReference type="EMBL" id="JACHWY010000004">
    <property type="protein sequence ID" value="MBB3048866.1"/>
    <property type="molecule type" value="Genomic_DNA"/>
</dbReference>
<reference evidence="2 3" key="1">
    <citation type="submission" date="2020-08" db="EMBL/GenBank/DDBJ databases">
        <title>Genomic Encyclopedia of Type Strains, Phase III (KMG-III): the genomes of soil and plant-associated and newly described type strains.</title>
        <authorList>
            <person name="Whitman W."/>
        </authorList>
    </citation>
    <scope>NUCLEOTIDE SEQUENCE [LARGE SCALE GENOMIC DNA]</scope>
    <source>
        <strain evidence="2 3">CECT 8654</strain>
    </source>
</reference>
<dbReference type="RefSeq" id="WP_183411659.1">
    <property type="nucleotide sequence ID" value="NZ_JACHWY010000004.1"/>
</dbReference>
<evidence type="ECO:0000313" key="3">
    <source>
        <dbReference type="Proteomes" id="UP000537130"/>
    </source>
</evidence>
<evidence type="ECO:0000313" key="2">
    <source>
        <dbReference type="EMBL" id="MBB3048866.1"/>
    </source>
</evidence>
<organism evidence="2 3">
    <name type="scientific">Litorivivens lipolytica</name>
    <dbReference type="NCBI Taxonomy" id="1524264"/>
    <lineage>
        <taxon>Bacteria</taxon>
        <taxon>Pseudomonadati</taxon>
        <taxon>Pseudomonadota</taxon>
        <taxon>Gammaproteobacteria</taxon>
        <taxon>Litorivivens</taxon>
    </lineage>
</organism>
<sequence length="187" mass="21099">MRLTAIFAILLATLFQSSDLFAVEIVDEQVSPVTLNNIEYDEPITVWPVSKHLVIRPQKSCIETKSFGVFTQRKCVFLMHLTHHYTDGDAHTQSKFSPKMRAGKGMVEAIRGGNRYTDYSRGAQQVMALASLNAHKHGPNDEQIIFATLAESNKPIVRVSGMYYDLDVNVELLGFHELATKWLEESQ</sequence>